<proteinExistence type="predicted"/>
<name>A0A0X8X2T2_9SPHI</name>
<dbReference type="OrthoDB" id="1367363at2"/>
<reference evidence="1 2" key="1">
    <citation type="submission" date="2015-12" db="EMBL/GenBank/DDBJ databases">
        <title>Genome sequence of Mucilaginibacter gotjawali.</title>
        <authorList>
            <person name="Lee J.S."/>
            <person name="Lee K.C."/>
            <person name="Kim K.K."/>
            <person name="Lee B.W."/>
        </authorList>
    </citation>
    <scope>NUCLEOTIDE SEQUENCE [LARGE SCALE GENOMIC DNA]</scope>
    <source>
        <strain evidence="1 2">SA3-7</strain>
    </source>
</reference>
<keyword evidence="2" id="KW-1185">Reference proteome</keyword>
<gene>
    <name evidence="1" type="ORF">MgSA37_02898</name>
</gene>
<organism evidence="1 2">
    <name type="scientific">Mucilaginibacter gotjawali</name>
    <dbReference type="NCBI Taxonomy" id="1550579"/>
    <lineage>
        <taxon>Bacteria</taxon>
        <taxon>Pseudomonadati</taxon>
        <taxon>Bacteroidota</taxon>
        <taxon>Sphingobacteriia</taxon>
        <taxon>Sphingobacteriales</taxon>
        <taxon>Sphingobacteriaceae</taxon>
        <taxon>Mucilaginibacter</taxon>
    </lineage>
</organism>
<dbReference type="EMBL" id="AP017313">
    <property type="protein sequence ID" value="BAU54720.1"/>
    <property type="molecule type" value="Genomic_DNA"/>
</dbReference>
<evidence type="ECO:0000313" key="1">
    <source>
        <dbReference type="EMBL" id="BAU54720.1"/>
    </source>
</evidence>
<accession>A0A0X8X2T2</accession>
<dbReference type="Proteomes" id="UP000218263">
    <property type="component" value="Chromosome"/>
</dbReference>
<dbReference type="KEGG" id="mgot:MgSA37_02898"/>
<dbReference type="AlphaFoldDB" id="A0A0X8X2T2"/>
<evidence type="ECO:0000313" key="2">
    <source>
        <dbReference type="Proteomes" id="UP000218263"/>
    </source>
</evidence>
<sequence>MSAKFKLMCWFLLSAWFATTRAQTTKQPIASPRLLIIGSYYAADSGGEYEVLRAFIINYSDDTLRFWGSNCQPSEFFKITINGYMHLVDEECKKSVFQQIAIPPHRSLLIPLKLTVSKQPHELIQIKVSMSFYKCYASNHFTEDRKNHRPEILTDTITLNYNKDGNPFYGKSDWEELKQKEKINLPTTKLYLLTADDLKHYTVTADVTKITKADEDEYSYTKEKVFQIPVTVHNNSDKTLRYYSMSCSWQEFYHIDNKNLEIVEPPCDNNVPKEVIVPAHSARTDIVPFIYKKSQKIKQRFRVGLNINKNVEEDLFEGYDDELRIYNVVWSNEVTFVSK</sequence>
<protein>
    <submittedName>
        <fullName evidence="1">Uncharacterized protein</fullName>
    </submittedName>
</protein>
<dbReference type="RefSeq" id="WP_096352764.1">
    <property type="nucleotide sequence ID" value="NZ_AP017313.1"/>
</dbReference>